<gene>
    <name evidence="2" type="ORF">RM445_12910</name>
</gene>
<evidence type="ECO:0000313" key="2">
    <source>
        <dbReference type="EMBL" id="MDT0350426.1"/>
    </source>
</evidence>
<sequence length="219" mass="22125">MTSAPGHRTRSGALVGLLAGLVLVLAPIGVWAATPAPVVAAAPPVAPALPAAPPVAAVLPEVGSTAPTAPEPPVRIRLPALGVDAPVAPVGIDDRGRMAVPLDVATVGWYRYGSGPGATAGSAVLSGHVDDREQGYGAFHKLGDLAPGDPVTVDLAGGGVVAYRVEAVSRFPKTDLPVGEVFARDGAPRLTLVTCGGQFDYREHGYTENVVVVARPDVS</sequence>
<evidence type="ECO:0000313" key="3">
    <source>
        <dbReference type="Proteomes" id="UP001183202"/>
    </source>
</evidence>
<keyword evidence="3" id="KW-1185">Reference proteome</keyword>
<dbReference type="SUPFAM" id="SSF63817">
    <property type="entry name" value="Sortase"/>
    <property type="match status" value="1"/>
</dbReference>
<dbReference type="InterPro" id="IPR005754">
    <property type="entry name" value="Sortase"/>
</dbReference>
<comment type="caution">
    <text evidence="2">The sequence shown here is derived from an EMBL/GenBank/DDBJ whole genome shotgun (WGS) entry which is preliminary data.</text>
</comment>
<dbReference type="RefSeq" id="WP_311556460.1">
    <property type="nucleotide sequence ID" value="NZ_JAVREJ010000007.1"/>
</dbReference>
<dbReference type="CDD" id="cd05829">
    <property type="entry name" value="Sortase_F"/>
    <property type="match status" value="1"/>
</dbReference>
<dbReference type="Pfam" id="PF04203">
    <property type="entry name" value="Sortase"/>
    <property type="match status" value="1"/>
</dbReference>
<dbReference type="Proteomes" id="UP001183202">
    <property type="component" value="Unassembled WGS sequence"/>
</dbReference>
<accession>A0ABU2N902</accession>
<protein>
    <submittedName>
        <fullName evidence="2">Class F sortase</fullName>
    </submittedName>
</protein>
<proteinExistence type="predicted"/>
<keyword evidence="1" id="KW-0378">Hydrolase</keyword>
<dbReference type="InterPro" id="IPR042001">
    <property type="entry name" value="Sortase_F"/>
</dbReference>
<reference evidence="3" key="1">
    <citation type="submission" date="2023-07" db="EMBL/GenBank/DDBJ databases">
        <title>30 novel species of actinomycetes from the DSMZ collection.</title>
        <authorList>
            <person name="Nouioui I."/>
        </authorList>
    </citation>
    <scope>NUCLEOTIDE SEQUENCE [LARGE SCALE GENOMIC DNA]</scope>
    <source>
        <strain evidence="3">DSM 45834</strain>
    </source>
</reference>
<evidence type="ECO:0000256" key="1">
    <source>
        <dbReference type="ARBA" id="ARBA00022801"/>
    </source>
</evidence>
<dbReference type="Gene3D" id="2.40.260.10">
    <property type="entry name" value="Sortase"/>
    <property type="match status" value="1"/>
</dbReference>
<name>A0ABU2N902_9PSEU</name>
<organism evidence="2 3">
    <name type="scientific">Pseudonocardia charpentierae</name>
    <dbReference type="NCBI Taxonomy" id="3075545"/>
    <lineage>
        <taxon>Bacteria</taxon>
        <taxon>Bacillati</taxon>
        <taxon>Actinomycetota</taxon>
        <taxon>Actinomycetes</taxon>
        <taxon>Pseudonocardiales</taxon>
        <taxon>Pseudonocardiaceae</taxon>
        <taxon>Pseudonocardia</taxon>
    </lineage>
</organism>
<dbReference type="EMBL" id="JAVREJ010000007">
    <property type="protein sequence ID" value="MDT0350426.1"/>
    <property type="molecule type" value="Genomic_DNA"/>
</dbReference>
<dbReference type="InterPro" id="IPR023365">
    <property type="entry name" value="Sortase_dom-sf"/>
</dbReference>